<reference evidence="1 2" key="1">
    <citation type="submission" date="2014-11" db="EMBL/GenBank/DDBJ databases">
        <authorList>
            <person name="Park G.-S."/>
            <person name="Hong S.-J."/>
            <person name="Jung B.K."/>
            <person name="Khan A.R."/>
            <person name="Kwak Y."/>
            <person name="Shin J.-H."/>
        </authorList>
    </citation>
    <scope>NUCLEOTIDE SEQUENCE [LARGE SCALE GENOMIC DNA]</scope>
    <source>
        <strain evidence="1 2">DSM 27622</strain>
    </source>
</reference>
<dbReference type="KEGG" id="cgn:OK18_13110"/>
<accession>A0A0G3M466</accession>
<evidence type="ECO:0000313" key="2">
    <source>
        <dbReference type="Proteomes" id="UP000035213"/>
    </source>
</evidence>
<organism evidence="1 2">
    <name type="scientific">Chryseobacterium gallinarum</name>
    <dbReference type="NCBI Taxonomy" id="1324352"/>
    <lineage>
        <taxon>Bacteria</taxon>
        <taxon>Pseudomonadati</taxon>
        <taxon>Bacteroidota</taxon>
        <taxon>Flavobacteriia</taxon>
        <taxon>Flavobacteriales</taxon>
        <taxon>Weeksellaceae</taxon>
        <taxon>Chryseobacterium group</taxon>
        <taxon>Chryseobacterium</taxon>
    </lineage>
</organism>
<gene>
    <name evidence="1" type="ORF">OK18_13110</name>
</gene>
<name>A0A0G3M466_CHRGL</name>
<protein>
    <submittedName>
        <fullName evidence="1">Uncharacterized protein</fullName>
    </submittedName>
</protein>
<dbReference type="PATRIC" id="fig|1324352.5.peg.2723"/>
<dbReference type="OrthoDB" id="6630352at2"/>
<evidence type="ECO:0000313" key="1">
    <source>
        <dbReference type="EMBL" id="AKK73415.1"/>
    </source>
</evidence>
<sequence length="98" mass="11454">MENNKIEIGKNDLKKILYALINELDKSQKNSFLLDKDLYWNIPFEELFNVYEEPKDITIGSIAEDWEFLQKVNNGREVLSYDFIKVSNILKLLAGAIQ</sequence>
<dbReference type="EMBL" id="CP009928">
    <property type="protein sequence ID" value="AKK73415.1"/>
    <property type="molecule type" value="Genomic_DNA"/>
</dbReference>
<dbReference type="AlphaFoldDB" id="A0A0G3M466"/>
<dbReference type="Proteomes" id="UP000035213">
    <property type="component" value="Chromosome"/>
</dbReference>
<proteinExistence type="predicted"/>
<dbReference type="RefSeq" id="WP_053328265.1">
    <property type="nucleotide sequence ID" value="NZ_CP009928.1"/>
</dbReference>
<dbReference type="STRING" id="1324352.OK18_13110"/>